<gene>
    <name evidence="5" type="ORF">EF294_17610</name>
</gene>
<dbReference type="GO" id="GO:0003677">
    <property type="term" value="F:DNA binding"/>
    <property type="evidence" value="ECO:0007669"/>
    <property type="project" value="UniProtKB-KW"/>
</dbReference>
<dbReference type="InterPro" id="IPR036390">
    <property type="entry name" value="WH_DNA-bd_sf"/>
</dbReference>
<dbReference type="InterPro" id="IPR039422">
    <property type="entry name" value="MarR/SlyA-like"/>
</dbReference>
<name>A0A3N4G3W0_9ACTN</name>
<dbReference type="GO" id="GO:0006950">
    <property type="term" value="P:response to stress"/>
    <property type="evidence" value="ECO:0007669"/>
    <property type="project" value="TreeGrafter"/>
</dbReference>
<evidence type="ECO:0000313" key="6">
    <source>
        <dbReference type="Proteomes" id="UP000267536"/>
    </source>
</evidence>
<dbReference type="PROSITE" id="PS01117">
    <property type="entry name" value="HTH_MARR_1"/>
    <property type="match status" value="1"/>
</dbReference>
<comment type="caution">
    <text evidence="5">The sequence shown here is derived from an EMBL/GenBank/DDBJ whole genome shotgun (WGS) entry which is preliminary data.</text>
</comment>
<dbReference type="Pfam" id="PF12802">
    <property type="entry name" value="MarR_2"/>
    <property type="match status" value="1"/>
</dbReference>
<evidence type="ECO:0000256" key="2">
    <source>
        <dbReference type="ARBA" id="ARBA00023125"/>
    </source>
</evidence>
<dbReference type="InterPro" id="IPR000835">
    <property type="entry name" value="HTH_MarR-typ"/>
</dbReference>
<dbReference type="PANTHER" id="PTHR33164">
    <property type="entry name" value="TRANSCRIPTIONAL REGULATOR, MARR FAMILY"/>
    <property type="match status" value="1"/>
</dbReference>
<dbReference type="RefSeq" id="WP_123932238.1">
    <property type="nucleotide sequence ID" value="NZ_JBPSDP010000016.1"/>
</dbReference>
<dbReference type="Proteomes" id="UP000267536">
    <property type="component" value="Unassembled WGS sequence"/>
</dbReference>
<evidence type="ECO:0000259" key="4">
    <source>
        <dbReference type="PROSITE" id="PS50995"/>
    </source>
</evidence>
<protein>
    <submittedName>
        <fullName evidence="5">MarR family transcriptional regulator</fullName>
    </submittedName>
</protein>
<keyword evidence="1" id="KW-0805">Transcription regulation</keyword>
<dbReference type="SMART" id="SM00347">
    <property type="entry name" value="HTH_MARR"/>
    <property type="match status" value="1"/>
</dbReference>
<keyword evidence="6" id="KW-1185">Reference proteome</keyword>
<reference evidence="5 6" key="1">
    <citation type="submission" date="2018-11" db="EMBL/GenBank/DDBJ databases">
        <title>Draft genome sequence of Gordonia sp. RS15-1S isolated from rice stems.</title>
        <authorList>
            <person name="Muangham S."/>
        </authorList>
    </citation>
    <scope>NUCLEOTIDE SEQUENCE [LARGE SCALE GENOMIC DNA]</scope>
    <source>
        <strain evidence="5 6">RS15-1S</strain>
    </source>
</reference>
<proteinExistence type="predicted"/>
<dbReference type="PANTHER" id="PTHR33164:SF43">
    <property type="entry name" value="HTH-TYPE TRANSCRIPTIONAL REPRESSOR YETL"/>
    <property type="match status" value="1"/>
</dbReference>
<dbReference type="PROSITE" id="PS50995">
    <property type="entry name" value="HTH_MARR_2"/>
    <property type="match status" value="1"/>
</dbReference>
<dbReference type="InterPro" id="IPR023187">
    <property type="entry name" value="Tscrpt_reg_MarR-type_CS"/>
</dbReference>
<dbReference type="SUPFAM" id="SSF46785">
    <property type="entry name" value="Winged helix' DNA-binding domain"/>
    <property type="match status" value="1"/>
</dbReference>
<keyword evidence="2" id="KW-0238">DNA-binding</keyword>
<evidence type="ECO:0000313" key="5">
    <source>
        <dbReference type="EMBL" id="RPA57613.1"/>
    </source>
</evidence>
<dbReference type="InterPro" id="IPR011991">
    <property type="entry name" value="ArsR-like_HTH"/>
</dbReference>
<dbReference type="GO" id="GO:0003700">
    <property type="term" value="F:DNA-binding transcription factor activity"/>
    <property type="evidence" value="ECO:0007669"/>
    <property type="project" value="InterPro"/>
</dbReference>
<evidence type="ECO:0000256" key="3">
    <source>
        <dbReference type="ARBA" id="ARBA00023163"/>
    </source>
</evidence>
<dbReference type="InterPro" id="IPR036388">
    <property type="entry name" value="WH-like_DNA-bd_sf"/>
</dbReference>
<dbReference type="OrthoDB" id="8635520at2"/>
<dbReference type="EMBL" id="RKMH01000015">
    <property type="protein sequence ID" value="RPA57613.1"/>
    <property type="molecule type" value="Genomic_DNA"/>
</dbReference>
<feature type="domain" description="HTH marR-type" evidence="4">
    <location>
        <begin position="11"/>
        <end position="146"/>
    </location>
</feature>
<dbReference type="CDD" id="cd00090">
    <property type="entry name" value="HTH_ARSR"/>
    <property type="match status" value="1"/>
</dbReference>
<sequence length="151" mass="16405">MSDHDTDAPTIDALVDDVWQAMITLVFDSRDPWRRDVVAATGLPFSRIRVLRRVAHGPTPLKELARAATMDPPAVSVAVSDLESAGYVVRKVTEQDRRCKYVHLTDAGRAVLDIVAAVPDPAPPQLRSLDADQLRRLSAALGQGVESDAPD</sequence>
<dbReference type="Gene3D" id="1.10.10.10">
    <property type="entry name" value="Winged helix-like DNA-binding domain superfamily/Winged helix DNA-binding domain"/>
    <property type="match status" value="1"/>
</dbReference>
<accession>A0A3N4G3W0</accession>
<organism evidence="5 6">
    <name type="scientific">Gordonia oryzae</name>
    <dbReference type="NCBI Taxonomy" id="2487349"/>
    <lineage>
        <taxon>Bacteria</taxon>
        <taxon>Bacillati</taxon>
        <taxon>Actinomycetota</taxon>
        <taxon>Actinomycetes</taxon>
        <taxon>Mycobacteriales</taxon>
        <taxon>Gordoniaceae</taxon>
        <taxon>Gordonia</taxon>
    </lineage>
</organism>
<keyword evidence="3" id="KW-0804">Transcription</keyword>
<dbReference type="AlphaFoldDB" id="A0A3N4G3W0"/>
<evidence type="ECO:0000256" key="1">
    <source>
        <dbReference type="ARBA" id="ARBA00023015"/>
    </source>
</evidence>